<dbReference type="AlphaFoldDB" id="A0A645EWK5"/>
<accession>A0A645EWK5</accession>
<comment type="caution">
    <text evidence="1">The sequence shown here is derived from an EMBL/GenBank/DDBJ whole genome shotgun (WGS) entry which is preliminary data.</text>
</comment>
<dbReference type="EMBL" id="VSSQ01051486">
    <property type="protein sequence ID" value="MPN05589.1"/>
    <property type="molecule type" value="Genomic_DNA"/>
</dbReference>
<reference evidence="1" key="1">
    <citation type="submission" date="2019-08" db="EMBL/GenBank/DDBJ databases">
        <authorList>
            <person name="Kucharzyk K."/>
            <person name="Murdoch R.W."/>
            <person name="Higgins S."/>
            <person name="Loffler F."/>
        </authorList>
    </citation>
    <scope>NUCLEOTIDE SEQUENCE</scope>
</reference>
<organism evidence="1">
    <name type="scientific">bioreactor metagenome</name>
    <dbReference type="NCBI Taxonomy" id="1076179"/>
    <lineage>
        <taxon>unclassified sequences</taxon>
        <taxon>metagenomes</taxon>
        <taxon>ecological metagenomes</taxon>
    </lineage>
</organism>
<evidence type="ECO:0000313" key="1">
    <source>
        <dbReference type="EMBL" id="MPN05589.1"/>
    </source>
</evidence>
<name>A0A645EWK5_9ZZZZ</name>
<sequence length="68" mass="7782">MDELKQAVYPLASLGADKEDGRIGHKAEITLQLFAHFIHRLVVFFNCVPFIDRNNTGLALLMRKTSYF</sequence>
<proteinExistence type="predicted"/>
<protein>
    <submittedName>
        <fullName evidence="1">Uncharacterized protein</fullName>
    </submittedName>
</protein>
<gene>
    <name evidence="1" type="ORF">SDC9_152840</name>
</gene>